<dbReference type="VEuPathDB" id="PlasmoDB:PocGH01_12022700"/>
<accession>A0A1D3TKC0</accession>
<proteinExistence type="predicted"/>
<evidence type="ECO:0000313" key="3">
    <source>
        <dbReference type="Proteomes" id="UP000242942"/>
    </source>
</evidence>
<evidence type="ECO:0000256" key="1">
    <source>
        <dbReference type="SAM" id="MobiDB-lite"/>
    </source>
</evidence>
<dbReference type="Proteomes" id="UP000242942">
    <property type="component" value="Chromosome 12"/>
</dbReference>
<reference evidence="2 3" key="1">
    <citation type="submission" date="2016-06" db="EMBL/GenBank/DDBJ databases">
        <authorList>
            <consortium name="Pathogen Informatics"/>
        </authorList>
    </citation>
    <scope>NUCLEOTIDE SEQUENCE [LARGE SCALE GENOMIC DNA]</scope>
    <source>
        <strain evidence="2">PocGH01</strain>
    </source>
</reference>
<sequence>MSLHHNFRLDKNFIFFTEPYHQIAGVENYKNYALNKVIAQNIYDNLKNNIDYIKKTQYNYQGETSEVQLRNIKLDSNNSNINNFNRNNSNSSWGHKEKGENECLKNKAVLNNSDIAECICTETDLHCKTHNILKHDRNNVEIHQCIPSIHSEEFSIIDNIKKNNSDVRKKGDSHNEHSTMNDPRYNNYPPMNAFGYNHHNVSNGNGFCTNTYNRELANLTMQQHNMHGRNNLMFEEGNIPHGLYDQSNYTGTNSLMCGNFALNEPKMMYRTYERNDPSYNYSPMTNGMGYNNPGVMTPLQYNPNMGRNAIKGGYAHECHYRNNARNNTVSKPSFDIANDKNHKKDTCRKNVSKVKKGDIDINIETSSSNRRGVVIDLNIGVGN</sequence>
<dbReference type="AlphaFoldDB" id="A0A1D3TKC0"/>
<dbReference type="OrthoDB" id="392006at2759"/>
<dbReference type="VEuPathDB" id="PlasmoDB:POWCR01_120018300"/>
<protein>
    <submittedName>
        <fullName evidence="2">Uncharacterized protein</fullName>
    </submittedName>
</protein>
<feature type="compositionally biased region" description="Basic and acidic residues" evidence="1">
    <location>
        <begin position="165"/>
        <end position="179"/>
    </location>
</feature>
<dbReference type="EMBL" id="LT594593">
    <property type="protein sequence ID" value="SCP05366.1"/>
    <property type="molecule type" value="Genomic_DNA"/>
</dbReference>
<gene>
    <name evidence="2" type="primary">PocGH01_12022700</name>
    <name evidence="2" type="ORF">POCGH01_12022700</name>
</gene>
<feature type="region of interest" description="Disordered" evidence="1">
    <location>
        <begin position="165"/>
        <end position="184"/>
    </location>
</feature>
<evidence type="ECO:0000313" key="2">
    <source>
        <dbReference type="EMBL" id="SCP05366.1"/>
    </source>
</evidence>
<organism evidence="2 3">
    <name type="scientific">Plasmodium ovale</name>
    <name type="common">malaria parasite P. ovale</name>
    <dbReference type="NCBI Taxonomy" id="36330"/>
    <lineage>
        <taxon>Eukaryota</taxon>
        <taxon>Sar</taxon>
        <taxon>Alveolata</taxon>
        <taxon>Apicomplexa</taxon>
        <taxon>Aconoidasida</taxon>
        <taxon>Haemosporida</taxon>
        <taxon>Plasmodiidae</taxon>
        <taxon>Plasmodium</taxon>
        <taxon>Plasmodium (Plasmodium)</taxon>
    </lineage>
</organism>
<name>A0A1D3TKC0_PLAOA</name>
<keyword evidence="3" id="KW-1185">Reference proteome</keyword>